<accession>A0A3M2R8D9</accession>
<sequence>MAHQIKNVALAGATGSLGSCILQALVKTGRFNVTLLSRKAINNVPSGVTVQVVDFESVSALTTALEGQDALIDATSAPDPSLAIRLIDAAVAAGVYRLIPPEFSADPSNTKTRSLAAFQGKVKTLEHIQKLADDGKITWTAICNHAFLDWGLRTKFLAIDLENRKISYLNDGNTAFPHTTLASVATAVANVLSKPEETKNRTCYIFNRQMTQRELANLAKKALGDGGWEEEDLDMNQVFDEAMAKLQAGQVSFEVIRDIVRYSVSSQEYVRRFGNADNELLGVGALGDEELVALVKEIAGEKTAA</sequence>
<dbReference type="GO" id="GO:0016491">
    <property type="term" value="F:oxidoreductase activity"/>
    <property type="evidence" value="ECO:0007669"/>
    <property type="project" value="UniProtKB-KW"/>
</dbReference>
<keyword evidence="6" id="KW-1185">Reference proteome</keyword>
<dbReference type="InterPro" id="IPR036291">
    <property type="entry name" value="NAD(P)-bd_dom_sf"/>
</dbReference>
<reference evidence="5 6" key="1">
    <citation type="submission" date="2017-06" db="EMBL/GenBank/DDBJ databases">
        <title>Comparative genomic analysis of Ambrosia Fusariam Clade fungi.</title>
        <authorList>
            <person name="Stajich J.E."/>
            <person name="Carrillo J."/>
            <person name="Kijimoto T."/>
            <person name="Eskalen A."/>
            <person name="O'Donnell K."/>
            <person name="Kasson M."/>
        </authorList>
    </citation>
    <scope>NUCLEOTIDE SEQUENCE [LARGE SCALE GENOMIC DNA]</scope>
    <source>
        <strain evidence="5">UCR3666</strain>
    </source>
</reference>
<organism evidence="5 6">
    <name type="scientific">Fusarium kuroshium</name>
    <dbReference type="NCBI Taxonomy" id="2010991"/>
    <lineage>
        <taxon>Eukaryota</taxon>
        <taxon>Fungi</taxon>
        <taxon>Dikarya</taxon>
        <taxon>Ascomycota</taxon>
        <taxon>Pezizomycotina</taxon>
        <taxon>Sordariomycetes</taxon>
        <taxon>Hypocreomycetidae</taxon>
        <taxon>Hypocreales</taxon>
        <taxon>Nectriaceae</taxon>
        <taxon>Fusarium</taxon>
        <taxon>Fusarium solani species complex</taxon>
    </lineage>
</organism>
<dbReference type="STRING" id="2010991.A0A3M2R8D9"/>
<dbReference type="SUPFAM" id="SSF51735">
    <property type="entry name" value="NAD(P)-binding Rossmann-fold domains"/>
    <property type="match status" value="1"/>
</dbReference>
<evidence type="ECO:0000313" key="6">
    <source>
        <dbReference type="Proteomes" id="UP000277212"/>
    </source>
</evidence>
<comment type="caution">
    <text evidence="5">The sequence shown here is derived from an EMBL/GenBank/DDBJ whole genome shotgun (WGS) entry which is preliminary data.</text>
</comment>
<name>A0A3M2R8D9_9HYPO</name>
<keyword evidence="3" id="KW-0560">Oxidoreductase</keyword>
<evidence type="ECO:0000313" key="5">
    <source>
        <dbReference type="EMBL" id="RMJ01552.1"/>
    </source>
</evidence>
<dbReference type="AlphaFoldDB" id="A0A3M2R8D9"/>
<dbReference type="Gene3D" id="3.90.25.10">
    <property type="entry name" value="UDP-galactose 4-epimerase, domain 1"/>
    <property type="match status" value="1"/>
</dbReference>
<dbReference type="CDD" id="cd05259">
    <property type="entry name" value="PCBER_SDR_a"/>
    <property type="match status" value="1"/>
</dbReference>
<evidence type="ECO:0000256" key="3">
    <source>
        <dbReference type="ARBA" id="ARBA00023002"/>
    </source>
</evidence>
<comment type="similarity">
    <text evidence="1">Belongs to the NmrA-type oxidoreductase family. Isoflavone reductase subfamily.</text>
</comment>
<dbReference type="Pfam" id="PF13460">
    <property type="entry name" value="NAD_binding_10"/>
    <property type="match status" value="1"/>
</dbReference>
<dbReference type="Proteomes" id="UP000277212">
    <property type="component" value="Unassembled WGS sequence"/>
</dbReference>
<dbReference type="PROSITE" id="PS51257">
    <property type="entry name" value="PROKAR_LIPOPROTEIN"/>
    <property type="match status" value="1"/>
</dbReference>
<dbReference type="InterPro" id="IPR051609">
    <property type="entry name" value="NmrA/Isoflavone_reductase-like"/>
</dbReference>
<dbReference type="Gene3D" id="3.40.50.720">
    <property type="entry name" value="NAD(P)-binding Rossmann-like Domain"/>
    <property type="match status" value="1"/>
</dbReference>
<dbReference type="PANTHER" id="PTHR47706:SF1">
    <property type="entry name" value="CIPA-LIKE, PUTATIVE (AFU_ORTHOLOGUE AFUA_1G12460)-RELATED"/>
    <property type="match status" value="1"/>
</dbReference>
<dbReference type="InterPro" id="IPR016040">
    <property type="entry name" value="NAD(P)-bd_dom"/>
</dbReference>
<protein>
    <recommendedName>
        <fullName evidence="4">NAD(P)-binding domain-containing protein</fullName>
    </recommendedName>
</protein>
<dbReference type="OrthoDB" id="9974981at2759"/>
<proteinExistence type="inferred from homology"/>
<evidence type="ECO:0000259" key="4">
    <source>
        <dbReference type="Pfam" id="PF13460"/>
    </source>
</evidence>
<keyword evidence="2" id="KW-0521">NADP</keyword>
<dbReference type="PANTHER" id="PTHR47706">
    <property type="entry name" value="NMRA-LIKE FAMILY PROTEIN"/>
    <property type="match status" value="1"/>
</dbReference>
<evidence type="ECO:0000256" key="1">
    <source>
        <dbReference type="ARBA" id="ARBA00005725"/>
    </source>
</evidence>
<dbReference type="EMBL" id="NKUJ01000640">
    <property type="protein sequence ID" value="RMJ01552.1"/>
    <property type="molecule type" value="Genomic_DNA"/>
</dbReference>
<gene>
    <name evidence="5" type="ORF">CDV36_015709</name>
</gene>
<evidence type="ECO:0000256" key="2">
    <source>
        <dbReference type="ARBA" id="ARBA00022857"/>
    </source>
</evidence>
<dbReference type="InterPro" id="IPR045312">
    <property type="entry name" value="PCBER-like"/>
</dbReference>
<feature type="domain" description="NAD(P)-binding" evidence="4">
    <location>
        <begin position="12"/>
        <end position="194"/>
    </location>
</feature>